<reference evidence="4" key="1">
    <citation type="journal article" date="2018" name="Front. Microbiol.">
        <title>Genome-Based Analysis Reveals the Taxonomy and Diversity of the Family Idiomarinaceae.</title>
        <authorList>
            <person name="Liu Y."/>
            <person name="Lai Q."/>
            <person name="Shao Z."/>
        </authorList>
    </citation>
    <scope>NUCLEOTIDE SEQUENCE [LARGE SCALE GENOMIC DNA]</scope>
    <source>
        <strain evidence="4">AIS</strain>
    </source>
</reference>
<dbReference type="InterPro" id="IPR040079">
    <property type="entry name" value="Glutathione_S-Trfase"/>
</dbReference>
<evidence type="ECO:0000259" key="2">
    <source>
        <dbReference type="PROSITE" id="PS50405"/>
    </source>
</evidence>
<evidence type="ECO:0000313" key="3">
    <source>
        <dbReference type="EMBL" id="RUO36047.1"/>
    </source>
</evidence>
<dbReference type="Gene3D" id="3.40.30.10">
    <property type="entry name" value="Glutaredoxin"/>
    <property type="match status" value="1"/>
</dbReference>
<dbReference type="EMBL" id="PIPP01000005">
    <property type="protein sequence ID" value="RUO36047.1"/>
    <property type="molecule type" value="Genomic_DNA"/>
</dbReference>
<name>A0A432WQT9_9GAMM</name>
<keyword evidence="3" id="KW-0808">Transferase</keyword>
<dbReference type="SFLD" id="SFLDG01150">
    <property type="entry name" value="Main.1:_Beta-like"/>
    <property type="match status" value="1"/>
</dbReference>
<dbReference type="InterPro" id="IPR010987">
    <property type="entry name" value="Glutathione-S-Trfase_C-like"/>
</dbReference>
<dbReference type="SUPFAM" id="SSF47616">
    <property type="entry name" value="GST C-terminal domain-like"/>
    <property type="match status" value="1"/>
</dbReference>
<protein>
    <submittedName>
        <fullName evidence="3">Glutathione S-transferase</fullName>
    </submittedName>
</protein>
<organism evidence="3 4">
    <name type="scientific">Aliidiomarina shirensis</name>
    <dbReference type="NCBI Taxonomy" id="1048642"/>
    <lineage>
        <taxon>Bacteria</taxon>
        <taxon>Pseudomonadati</taxon>
        <taxon>Pseudomonadota</taxon>
        <taxon>Gammaproteobacteria</taxon>
        <taxon>Alteromonadales</taxon>
        <taxon>Idiomarinaceae</taxon>
        <taxon>Aliidiomarina</taxon>
    </lineage>
</organism>
<dbReference type="InterPro" id="IPR036282">
    <property type="entry name" value="Glutathione-S-Trfase_C_sf"/>
</dbReference>
<gene>
    <name evidence="3" type="ORF">CWE13_10490</name>
</gene>
<dbReference type="SFLD" id="SFLDG00358">
    <property type="entry name" value="Main_(cytGST)"/>
    <property type="match status" value="1"/>
</dbReference>
<keyword evidence="4" id="KW-1185">Reference proteome</keyword>
<dbReference type="Proteomes" id="UP000286934">
    <property type="component" value="Unassembled WGS sequence"/>
</dbReference>
<sequence>MQKNAQEGTKEIVFYTNPESRGCIVRRMLEELGVPYTTKVLSYNGDMKTSEYLKINPLGKVPALKHGDLVVTEAAAICAYLADRFPEKHLAPSLDSPERGTYYRWLFFAAGPVEMATSAKACGWDLNENQQMVGSGTHKDVLEALELAISNGPYICGEQFTAADVYVGSHISWGMQFKTLEERPSFKAYVERIDARPGIKRADDLDNQAKIALQTSSE</sequence>
<feature type="domain" description="GST C-terminal" evidence="2">
    <location>
        <begin position="95"/>
        <end position="213"/>
    </location>
</feature>
<dbReference type="InterPro" id="IPR004046">
    <property type="entry name" value="GST_C"/>
</dbReference>
<dbReference type="PROSITE" id="PS50405">
    <property type="entry name" value="GST_CTER"/>
    <property type="match status" value="1"/>
</dbReference>
<dbReference type="SFLD" id="SFLDS00019">
    <property type="entry name" value="Glutathione_Transferase_(cytos"/>
    <property type="match status" value="1"/>
</dbReference>
<evidence type="ECO:0000259" key="1">
    <source>
        <dbReference type="PROSITE" id="PS50404"/>
    </source>
</evidence>
<dbReference type="PROSITE" id="PS50404">
    <property type="entry name" value="GST_NTER"/>
    <property type="match status" value="1"/>
</dbReference>
<dbReference type="PANTHER" id="PTHR44051">
    <property type="entry name" value="GLUTATHIONE S-TRANSFERASE-RELATED"/>
    <property type="match status" value="1"/>
</dbReference>
<accession>A0A432WQT9</accession>
<dbReference type="InterPro" id="IPR004045">
    <property type="entry name" value="Glutathione_S-Trfase_N"/>
</dbReference>
<dbReference type="Pfam" id="PF14497">
    <property type="entry name" value="GST_C_3"/>
    <property type="match status" value="1"/>
</dbReference>
<dbReference type="InterPro" id="IPR036249">
    <property type="entry name" value="Thioredoxin-like_sf"/>
</dbReference>
<dbReference type="AlphaFoldDB" id="A0A432WQT9"/>
<dbReference type="Pfam" id="PF13409">
    <property type="entry name" value="GST_N_2"/>
    <property type="match status" value="1"/>
</dbReference>
<dbReference type="GO" id="GO:0016740">
    <property type="term" value="F:transferase activity"/>
    <property type="evidence" value="ECO:0007669"/>
    <property type="project" value="UniProtKB-KW"/>
</dbReference>
<dbReference type="SUPFAM" id="SSF52833">
    <property type="entry name" value="Thioredoxin-like"/>
    <property type="match status" value="1"/>
</dbReference>
<evidence type="ECO:0000313" key="4">
    <source>
        <dbReference type="Proteomes" id="UP000286934"/>
    </source>
</evidence>
<dbReference type="CDD" id="cd03046">
    <property type="entry name" value="GST_N_GTT1_like"/>
    <property type="match status" value="1"/>
</dbReference>
<proteinExistence type="predicted"/>
<dbReference type="OrthoDB" id="5740960at2"/>
<dbReference type="Gene3D" id="1.20.1050.10">
    <property type="match status" value="1"/>
</dbReference>
<feature type="domain" description="GST N-terminal" evidence="1">
    <location>
        <begin position="9"/>
        <end position="89"/>
    </location>
</feature>
<comment type="caution">
    <text evidence="3">The sequence shown here is derived from an EMBL/GenBank/DDBJ whole genome shotgun (WGS) entry which is preliminary data.</text>
</comment>
<dbReference type="PANTHER" id="PTHR44051:SF21">
    <property type="entry name" value="GLUTATHIONE S-TRANSFERASE FAMILY PROTEIN"/>
    <property type="match status" value="1"/>
</dbReference>
<dbReference type="CDD" id="cd03207">
    <property type="entry name" value="GST_C_8"/>
    <property type="match status" value="1"/>
</dbReference>